<dbReference type="Proteomes" id="UP001552299">
    <property type="component" value="Unassembled WGS sequence"/>
</dbReference>
<comment type="caution">
    <text evidence="1">The sequence shown here is derived from an EMBL/GenBank/DDBJ whole genome shotgun (WGS) entry which is preliminary data.</text>
</comment>
<organism evidence="1 2">
    <name type="scientific">Dendrobium thyrsiflorum</name>
    <name type="common">Pinecone-like raceme dendrobium</name>
    <name type="synonym">Orchid</name>
    <dbReference type="NCBI Taxonomy" id="117978"/>
    <lineage>
        <taxon>Eukaryota</taxon>
        <taxon>Viridiplantae</taxon>
        <taxon>Streptophyta</taxon>
        <taxon>Embryophyta</taxon>
        <taxon>Tracheophyta</taxon>
        <taxon>Spermatophyta</taxon>
        <taxon>Magnoliopsida</taxon>
        <taxon>Liliopsida</taxon>
        <taxon>Asparagales</taxon>
        <taxon>Orchidaceae</taxon>
        <taxon>Epidendroideae</taxon>
        <taxon>Malaxideae</taxon>
        <taxon>Dendrobiinae</taxon>
        <taxon>Dendrobium</taxon>
    </lineage>
</organism>
<sequence>MREVDWNSTVEDEEQQPNALVLWVHFNDAKGGRIKDLSRALREEIAKQSRSQDFWRDSRFDNIRESAITASRDSFSESPPRFTCPIYDAMSGSDSSSSGKYRSSSELQSIGNTIMQASRASFLTYFSFIEVLGATEMTRHTSVWRKSASPSSSVPPILSSDIKSASLMGFEELAWLRCCLEVDACTLGNPFRLSTGSLRDLLIFGPHLSPHVGEGSIFIIKEILFNFPFLSSRGAITSAGSGASLVLVLVLPNILQPAPSFSSHN</sequence>
<accession>A0ABD0VNA0</accession>
<dbReference type="EMBL" id="JANQDX010000003">
    <property type="protein sequence ID" value="KAL0926240.1"/>
    <property type="molecule type" value="Genomic_DNA"/>
</dbReference>
<name>A0ABD0VNA0_DENTH</name>
<evidence type="ECO:0000313" key="2">
    <source>
        <dbReference type="Proteomes" id="UP001552299"/>
    </source>
</evidence>
<dbReference type="AlphaFoldDB" id="A0ABD0VNA0"/>
<evidence type="ECO:0000313" key="1">
    <source>
        <dbReference type="EMBL" id="KAL0926240.1"/>
    </source>
</evidence>
<reference evidence="1 2" key="1">
    <citation type="journal article" date="2024" name="Plant Biotechnol. J.">
        <title>Dendrobium thyrsiflorum genome and its molecular insights into genes involved in important horticultural traits.</title>
        <authorList>
            <person name="Chen B."/>
            <person name="Wang J.Y."/>
            <person name="Zheng P.J."/>
            <person name="Li K.L."/>
            <person name="Liang Y.M."/>
            <person name="Chen X.F."/>
            <person name="Zhang C."/>
            <person name="Zhao X."/>
            <person name="He X."/>
            <person name="Zhang G.Q."/>
            <person name="Liu Z.J."/>
            <person name="Xu Q."/>
        </authorList>
    </citation>
    <scope>NUCLEOTIDE SEQUENCE [LARGE SCALE GENOMIC DNA]</scope>
    <source>
        <strain evidence="1">GZMU011</strain>
    </source>
</reference>
<protein>
    <submittedName>
        <fullName evidence="1">Uncharacterized protein</fullName>
    </submittedName>
</protein>
<proteinExistence type="predicted"/>
<keyword evidence="2" id="KW-1185">Reference proteome</keyword>
<gene>
    <name evidence="1" type="ORF">M5K25_002454</name>
</gene>